<evidence type="ECO:0000313" key="2">
    <source>
        <dbReference type="Proteomes" id="UP000828924"/>
    </source>
</evidence>
<gene>
    <name evidence="1" type="ORF">J4032_12935</name>
</gene>
<dbReference type="EMBL" id="CP071872">
    <property type="protein sequence ID" value="UNM12318.1"/>
    <property type="molecule type" value="Genomic_DNA"/>
</dbReference>
<evidence type="ECO:0000313" key="1">
    <source>
        <dbReference type="EMBL" id="UNM12318.1"/>
    </source>
</evidence>
<accession>A0ABY3WIA7</accession>
<dbReference type="Proteomes" id="UP000828924">
    <property type="component" value="Chromosome"/>
</dbReference>
<name>A0ABY3WIA7_9ACTN</name>
<keyword evidence="2" id="KW-1185">Reference proteome</keyword>
<dbReference type="RefSeq" id="WP_242330926.1">
    <property type="nucleotide sequence ID" value="NZ_CP071872.1"/>
</dbReference>
<protein>
    <submittedName>
        <fullName evidence="1">Uncharacterized protein</fullName>
    </submittedName>
</protein>
<proteinExistence type="predicted"/>
<organism evidence="1 2">
    <name type="scientific">Streptomyces formicae</name>
    <dbReference type="NCBI Taxonomy" id="1616117"/>
    <lineage>
        <taxon>Bacteria</taxon>
        <taxon>Bacillati</taxon>
        <taxon>Actinomycetota</taxon>
        <taxon>Actinomycetes</taxon>
        <taxon>Kitasatosporales</taxon>
        <taxon>Streptomycetaceae</taxon>
        <taxon>Streptomyces</taxon>
    </lineage>
</organism>
<reference evidence="1 2" key="1">
    <citation type="submission" date="2021-03" db="EMBL/GenBank/DDBJ databases">
        <title>Complete genome of Streptomyces formicae strain 1H-GS9 (DSM 100524).</title>
        <authorList>
            <person name="Atanasov K.E."/>
            <person name="Altabella T."/>
            <person name="Ferrer A."/>
        </authorList>
    </citation>
    <scope>NUCLEOTIDE SEQUENCE [LARGE SCALE GENOMIC DNA]</scope>
    <source>
        <strain evidence="1 2">1H-GS9</strain>
    </source>
</reference>
<sequence length="100" mass="11471">MEFELIDPEQQTFFSHARAQRAAKEERDPVIGDIVHFWDDGACRAALVLDTDGQALVDGKAVQYLDCLRIMRPTKGDEERWCAHDETKAVRSWHWPCGGR</sequence>